<accession>A0ABP3JWS1</accession>
<sequence>MLLPSPETLRNLVARYEELQVRHSEEGSYETARCLEDITYTLCVSTGTRTPEDALAVAERHLAQAELATATPSDVALTA</sequence>
<dbReference type="Pfam" id="PF17196">
    <property type="entry name" value="DUF5133"/>
    <property type="match status" value="1"/>
</dbReference>
<dbReference type="EMBL" id="BAAABY010000023">
    <property type="protein sequence ID" value="GAA0464986.1"/>
    <property type="molecule type" value="Genomic_DNA"/>
</dbReference>
<evidence type="ECO:0000313" key="1">
    <source>
        <dbReference type="EMBL" id="GAA0464986.1"/>
    </source>
</evidence>
<comment type="caution">
    <text evidence="1">The sequence shown here is derived from an EMBL/GenBank/DDBJ whole genome shotgun (WGS) entry which is preliminary data.</text>
</comment>
<keyword evidence="2" id="KW-1185">Reference proteome</keyword>
<reference evidence="2" key="1">
    <citation type="journal article" date="2019" name="Int. J. Syst. Evol. Microbiol.">
        <title>The Global Catalogue of Microorganisms (GCM) 10K type strain sequencing project: providing services to taxonomists for standard genome sequencing and annotation.</title>
        <authorList>
            <consortium name="The Broad Institute Genomics Platform"/>
            <consortium name="The Broad Institute Genome Sequencing Center for Infectious Disease"/>
            <person name="Wu L."/>
            <person name="Ma J."/>
        </authorList>
    </citation>
    <scope>NUCLEOTIDE SEQUENCE [LARGE SCALE GENOMIC DNA]</scope>
    <source>
        <strain evidence="2">JCM 4805</strain>
    </source>
</reference>
<name>A0ABP3JWS1_9ACTN</name>
<protein>
    <submittedName>
        <fullName evidence="1">DUF5133 domain-containing protein</fullName>
    </submittedName>
</protein>
<gene>
    <name evidence="1" type="ORF">GCM10010361_31220</name>
</gene>
<organism evidence="1 2">
    <name type="scientific">Streptomyces olivaceiscleroticus</name>
    <dbReference type="NCBI Taxonomy" id="68245"/>
    <lineage>
        <taxon>Bacteria</taxon>
        <taxon>Bacillati</taxon>
        <taxon>Actinomycetota</taxon>
        <taxon>Actinomycetes</taxon>
        <taxon>Kitasatosporales</taxon>
        <taxon>Streptomycetaceae</taxon>
        <taxon>Streptomyces</taxon>
    </lineage>
</organism>
<proteinExistence type="predicted"/>
<dbReference type="RefSeq" id="WP_346095522.1">
    <property type="nucleotide sequence ID" value="NZ_BAAABY010000023.1"/>
</dbReference>
<dbReference type="Proteomes" id="UP001500909">
    <property type="component" value="Unassembled WGS sequence"/>
</dbReference>
<evidence type="ECO:0000313" key="2">
    <source>
        <dbReference type="Proteomes" id="UP001500909"/>
    </source>
</evidence>
<dbReference type="InterPro" id="IPR033457">
    <property type="entry name" value="DUF5133"/>
</dbReference>